<evidence type="ECO:0000313" key="1">
    <source>
        <dbReference type="EMBL" id="GBP90732.1"/>
    </source>
</evidence>
<organism evidence="1 2">
    <name type="scientific">Eumeta variegata</name>
    <name type="common">Bagworm moth</name>
    <name type="synonym">Eumeta japonica</name>
    <dbReference type="NCBI Taxonomy" id="151549"/>
    <lineage>
        <taxon>Eukaryota</taxon>
        <taxon>Metazoa</taxon>
        <taxon>Ecdysozoa</taxon>
        <taxon>Arthropoda</taxon>
        <taxon>Hexapoda</taxon>
        <taxon>Insecta</taxon>
        <taxon>Pterygota</taxon>
        <taxon>Neoptera</taxon>
        <taxon>Endopterygota</taxon>
        <taxon>Lepidoptera</taxon>
        <taxon>Glossata</taxon>
        <taxon>Ditrysia</taxon>
        <taxon>Tineoidea</taxon>
        <taxon>Psychidae</taxon>
        <taxon>Oiketicinae</taxon>
        <taxon>Eumeta</taxon>
    </lineage>
</organism>
<keyword evidence="2" id="KW-1185">Reference proteome</keyword>
<protein>
    <submittedName>
        <fullName evidence="1">Uncharacterized protein</fullName>
    </submittedName>
</protein>
<evidence type="ECO:0000313" key="2">
    <source>
        <dbReference type="Proteomes" id="UP000299102"/>
    </source>
</evidence>
<proteinExistence type="predicted"/>
<name>A0A4C1ZTI0_EUMVA</name>
<dbReference type="OrthoDB" id="7471452at2759"/>
<comment type="caution">
    <text evidence="1">The sequence shown here is derived from an EMBL/GenBank/DDBJ whole genome shotgun (WGS) entry which is preliminary data.</text>
</comment>
<sequence length="217" mass="24298">MLIKLLTLLQRRPLEQKLKKQPVLSQSLRLNANHLHQYSLGKKISGMQSLPGYVLHLVHRLRRKNDSALGTVLAVLNKTDNPKYISNYLKKLCGLSGIAIEAPYKRGFKLFVSTNDIDSAIGALTSHIMTVVGNNLRKVPANSDRRILIADVRKLMRVKNVALHRASAYSTAANSSYERAIQHKVRARVQEFGNDNWSTLMEEITSIQNLLSSGQSS</sequence>
<dbReference type="EMBL" id="BGZK01002108">
    <property type="protein sequence ID" value="GBP90732.1"/>
    <property type="molecule type" value="Genomic_DNA"/>
</dbReference>
<dbReference type="AlphaFoldDB" id="A0A4C1ZTI0"/>
<gene>
    <name evidence="1" type="ORF">EVAR_26702_1</name>
</gene>
<accession>A0A4C1ZTI0</accession>
<reference evidence="1 2" key="1">
    <citation type="journal article" date="2019" name="Commun. Biol.">
        <title>The bagworm genome reveals a unique fibroin gene that provides high tensile strength.</title>
        <authorList>
            <person name="Kono N."/>
            <person name="Nakamura H."/>
            <person name="Ohtoshi R."/>
            <person name="Tomita M."/>
            <person name="Numata K."/>
            <person name="Arakawa K."/>
        </authorList>
    </citation>
    <scope>NUCLEOTIDE SEQUENCE [LARGE SCALE GENOMIC DNA]</scope>
</reference>
<dbReference type="Proteomes" id="UP000299102">
    <property type="component" value="Unassembled WGS sequence"/>
</dbReference>